<evidence type="ECO:0000313" key="2">
    <source>
        <dbReference type="Proteomes" id="UP001497516"/>
    </source>
</evidence>
<evidence type="ECO:0008006" key="3">
    <source>
        <dbReference type="Google" id="ProtNLM"/>
    </source>
</evidence>
<protein>
    <recommendedName>
        <fullName evidence="3">PH domain-containing protein</fullName>
    </recommendedName>
</protein>
<name>A0AAV2ETB3_9ROSI</name>
<organism evidence="1 2">
    <name type="scientific">Linum trigynum</name>
    <dbReference type="NCBI Taxonomy" id="586398"/>
    <lineage>
        <taxon>Eukaryota</taxon>
        <taxon>Viridiplantae</taxon>
        <taxon>Streptophyta</taxon>
        <taxon>Embryophyta</taxon>
        <taxon>Tracheophyta</taxon>
        <taxon>Spermatophyta</taxon>
        <taxon>Magnoliopsida</taxon>
        <taxon>eudicotyledons</taxon>
        <taxon>Gunneridae</taxon>
        <taxon>Pentapetalae</taxon>
        <taxon>rosids</taxon>
        <taxon>fabids</taxon>
        <taxon>Malpighiales</taxon>
        <taxon>Linaceae</taxon>
        <taxon>Linum</taxon>
    </lineage>
</organism>
<proteinExistence type="predicted"/>
<sequence length="100" mass="11345">MMKVMKLFGNFGNASMRSIVEHYILTRWMLEARKKEVVDVDFSVGPLAAATENDAGKGIAMRYRETTIMLNQLAMNLSMAGEKDYNKWMGALKKVCNEAY</sequence>
<keyword evidence="2" id="KW-1185">Reference proteome</keyword>
<dbReference type="AlphaFoldDB" id="A0AAV2ETB3"/>
<accession>A0AAV2ETB3</accession>
<reference evidence="1 2" key="1">
    <citation type="submission" date="2024-04" db="EMBL/GenBank/DDBJ databases">
        <authorList>
            <person name="Fracassetti M."/>
        </authorList>
    </citation>
    <scope>NUCLEOTIDE SEQUENCE [LARGE SCALE GENOMIC DNA]</scope>
</reference>
<evidence type="ECO:0000313" key="1">
    <source>
        <dbReference type="EMBL" id="CAL1388937.1"/>
    </source>
</evidence>
<dbReference type="Proteomes" id="UP001497516">
    <property type="component" value="Chromosome 5"/>
</dbReference>
<gene>
    <name evidence="1" type="ORF">LTRI10_LOCUS29832</name>
</gene>
<dbReference type="EMBL" id="OZ034818">
    <property type="protein sequence ID" value="CAL1388937.1"/>
    <property type="molecule type" value="Genomic_DNA"/>
</dbReference>